<organism evidence="2">
    <name type="scientific">uncultured Spirochaetaceae bacterium</name>
    <dbReference type="NCBI Taxonomy" id="201186"/>
    <lineage>
        <taxon>Bacteria</taxon>
        <taxon>Pseudomonadati</taxon>
        <taxon>Spirochaetota</taxon>
        <taxon>Spirochaetia</taxon>
        <taxon>Spirochaetales</taxon>
        <taxon>Spirochaetaceae</taxon>
        <taxon>environmental samples</taxon>
    </lineage>
</organism>
<feature type="region of interest" description="Disordered" evidence="1">
    <location>
        <begin position="57"/>
        <end position="78"/>
    </location>
</feature>
<reference evidence="2" key="1">
    <citation type="journal article" date="2020" name="J. ISSAAS">
        <title>Lactobacilli and other gastrointestinal microbiota of Peromyscus leucopus, reservoir host for agents of Lyme disease and other zoonoses in North America.</title>
        <authorList>
            <person name="Milovic A."/>
            <person name="Bassam K."/>
            <person name="Shao H."/>
            <person name="Chatzistamou I."/>
            <person name="Tufts D.M."/>
            <person name="Diuk-Wasser M."/>
            <person name="Barbour A.G."/>
        </authorList>
    </citation>
    <scope>NUCLEOTIDE SEQUENCE</scope>
    <source>
        <strain evidence="2">LL50</strain>
    </source>
</reference>
<dbReference type="AlphaFoldDB" id="A0A650ENV1"/>
<evidence type="ECO:0000256" key="1">
    <source>
        <dbReference type="SAM" id="MobiDB-lite"/>
    </source>
</evidence>
<accession>A0A650ENV1</accession>
<gene>
    <name evidence="2" type="ORF">Unknown280_0450</name>
</gene>
<dbReference type="EMBL" id="MN577574">
    <property type="protein sequence ID" value="QGT51353.1"/>
    <property type="molecule type" value="Genomic_DNA"/>
</dbReference>
<proteinExistence type="predicted"/>
<name>A0A650ENV1_9SPIO</name>
<sequence length="78" mass="9151">MRQYCRYCANFVTGNGDWCEQLKKEVSESAAKRPNKCRAFELNEIDAFDLNRKYKPRGEEMRQSETAEQPTLFDGFFG</sequence>
<evidence type="ECO:0000313" key="2">
    <source>
        <dbReference type="EMBL" id="QGT51353.1"/>
    </source>
</evidence>
<protein>
    <submittedName>
        <fullName evidence="2">Uncharacterized protein</fullName>
    </submittedName>
</protein>